<dbReference type="EMBL" id="JAVDQX010000004">
    <property type="protein sequence ID" value="MDR6460458.1"/>
    <property type="molecule type" value="Genomic_DNA"/>
</dbReference>
<accession>A0ACC6JC11</accession>
<comment type="caution">
    <text evidence="1">The sequence shown here is derived from an EMBL/GenBank/DDBJ whole genome shotgun (WGS) entry which is preliminary data.</text>
</comment>
<proteinExistence type="predicted"/>
<evidence type="ECO:0000313" key="2">
    <source>
        <dbReference type="Proteomes" id="UP001184833"/>
    </source>
</evidence>
<organism evidence="1 2">
    <name type="scientific">Chryseobacterium vietnamense</name>
    <dbReference type="NCBI Taxonomy" id="866785"/>
    <lineage>
        <taxon>Bacteria</taxon>
        <taxon>Pseudomonadati</taxon>
        <taxon>Bacteroidota</taxon>
        <taxon>Flavobacteriia</taxon>
        <taxon>Flavobacteriales</taxon>
        <taxon>Weeksellaceae</taxon>
        <taxon>Chryseobacterium group</taxon>
        <taxon>Chryseobacterium</taxon>
    </lineage>
</organism>
<evidence type="ECO:0000313" key="1">
    <source>
        <dbReference type="EMBL" id="MDR6460458.1"/>
    </source>
</evidence>
<gene>
    <name evidence="1" type="ORF">J2786_003592</name>
</gene>
<protein>
    <submittedName>
        <fullName evidence="1">CRP-like cAMP-binding protein</fullName>
    </submittedName>
</protein>
<sequence length="198" mass="23020">MITDENVLLQHGAFYEHYPAKEIIFQNGDIPHFFIQICSGTVELNNYHDDGREFTLNILSEGDSIGESLLFGDKNYPMNAVAKTDCTVIKLAKSSFLELVNSNREISSQLLEHLSDRLYYKYTMLFNNSSTDPIVKITSLLDYYKECAMEEERYGYHMPLTRQQIANLTGLRVETVIRTIKKMEAQKIIHLKERQIYY</sequence>
<keyword evidence="2" id="KW-1185">Reference proteome</keyword>
<reference evidence="1" key="1">
    <citation type="submission" date="2023-07" db="EMBL/GenBank/DDBJ databases">
        <title>Sorghum-associated microbial communities from plants grown in Nebraska, USA.</title>
        <authorList>
            <person name="Schachtman D."/>
        </authorList>
    </citation>
    <scope>NUCLEOTIDE SEQUENCE</scope>
    <source>
        <strain evidence="1">DS2329</strain>
    </source>
</reference>
<dbReference type="Proteomes" id="UP001184833">
    <property type="component" value="Unassembled WGS sequence"/>
</dbReference>
<name>A0ACC6JC11_9FLAO</name>